<proteinExistence type="inferred from homology"/>
<comment type="similarity">
    <text evidence="1">Belongs to the thioesterase PaaI family.</text>
</comment>
<dbReference type="Gene3D" id="3.10.129.10">
    <property type="entry name" value="Hotdog Thioesterase"/>
    <property type="match status" value="1"/>
</dbReference>
<keyword evidence="2" id="KW-0378">Hydrolase</keyword>
<dbReference type="SUPFAM" id="SSF54637">
    <property type="entry name" value="Thioesterase/thiol ester dehydrase-isomerase"/>
    <property type="match status" value="1"/>
</dbReference>
<dbReference type="Proteomes" id="UP000809273">
    <property type="component" value="Unassembled WGS sequence"/>
</dbReference>
<evidence type="ECO:0000313" key="4">
    <source>
        <dbReference type="EMBL" id="MBN1574651.1"/>
    </source>
</evidence>
<name>A0A9D8PP59_9DELT</name>
<sequence length="156" mass="16945">MSGDKSDFAGAVELLKDTYEKRMPYNMFLGLEVVAVGREGVTVRIQMKEGLIGNFIRGMLHGGVISSLIDIVGGIMAAVEVIEKMEGMSKEDIFRRVEKVSTVDLRVDYLRPGLGEYFLCEGSTVRMGGKVATIGMELTNDNGETIAVGRGTYLVG</sequence>
<dbReference type="InterPro" id="IPR039298">
    <property type="entry name" value="ACOT13"/>
</dbReference>
<accession>A0A9D8PP59</accession>
<dbReference type="GO" id="GO:0047617">
    <property type="term" value="F:fatty acyl-CoA hydrolase activity"/>
    <property type="evidence" value="ECO:0007669"/>
    <property type="project" value="InterPro"/>
</dbReference>
<dbReference type="EMBL" id="JAFGIX010000086">
    <property type="protein sequence ID" value="MBN1574651.1"/>
    <property type="molecule type" value="Genomic_DNA"/>
</dbReference>
<evidence type="ECO:0000256" key="2">
    <source>
        <dbReference type="ARBA" id="ARBA00022801"/>
    </source>
</evidence>
<dbReference type="AlphaFoldDB" id="A0A9D8PP59"/>
<feature type="domain" description="Thioesterase" evidence="3">
    <location>
        <begin position="58"/>
        <end position="146"/>
    </location>
</feature>
<reference evidence="4" key="1">
    <citation type="journal article" date="2021" name="Environ. Microbiol.">
        <title>Genomic characterization of three novel Desulfobacterota classes expand the metabolic and phylogenetic diversity of the phylum.</title>
        <authorList>
            <person name="Murphy C.L."/>
            <person name="Biggerstaff J."/>
            <person name="Eichhorn A."/>
            <person name="Ewing E."/>
            <person name="Shahan R."/>
            <person name="Soriano D."/>
            <person name="Stewart S."/>
            <person name="VanMol K."/>
            <person name="Walker R."/>
            <person name="Walters P."/>
            <person name="Elshahed M.S."/>
            <person name="Youssef N.H."/>
        </authorList>
    </citation>
    <scope>NUCLEOTIDE SEQUENCE</scope>
    <source>
        <strain evidence="4">Zod_Metabat.24</strain>
    </source>
</reference>
<dbReference type="PANTHER" id="PTHR21660">
    <property type="entry name" value="THIOESTERASE SUPERFAMILY MEMBER-RELATED"/>
    <property type="match status" value="1"/>
</dbReference>
<organism evidence="4 5">
    <name type="scientific">Candidatus Zymogenus saltonus</name>
    <dbReference type="NCBI Taxonomy" id="2844893"/>
    <lineage>
        <taxon>Bacteria</taxon>
        <taxon>Deltaproteobacteria</taxon>
        <taxon>Candidatus Zymogenia</taxon>
        <taxon>Candidatus Zymogeniales</taxon>
        <taxon>Candidatus Zymogenaceae</taxon>
        <taxon>Candidatus Zymogenus</taxon>
    </lineage>
</organism>
<gene>
    <name evidence="4" type="ORF">JW984_15750</name>
</gene>
<evidence type="ECO:0000313" key="5">
    <source>
        <dbReference type="Proteomes" id="UP000809273"/>
    </source>
</evidence>
<dbReference type="CDD" id="cd03443">
    <property type="entry name" value="PaaI_thioesterase"/>
    <property type="match status" value="1"/>
</dbReference>
<dbReference type="PANTHER" id="PTHR21660:SF1">
    <property type="entry name" value="ACYL-COENZYME A THIOESTERASE 13"/>
    <property type="match status" value="1"/>
</dbReference>
<dbReference type="NCBIfam" id="NF008675">
    <property type="entry name" value="PRK11688.1"/>
    <property type="match status" value="1"/>
</dbReference>
<comment type="caution">
    <text evidence="4">The sequence shown here is derived from an EMBL/GenBank/DDBJ whole genome shotgun (WGS) entry which is preliminary data.</text>
</comment>
<dbReference type="InterPro" id="IPR029069">
    <property type="entry name" value="HotDog_dom_sf"/>
</dbReference>
<reference evidence="4" key="2">
    <citation type="submission" date="2021-01" db="EMBL/GenBank/DDBJ databases">
        <authorList>
            <person name="Hahn C.R."/>
            <person name="Youssef N.H."/>
            <person name="Elshahed M."/>
        </authorList>
    </citation>
    <scope>NUCLEOTIDE SEQUENCE</scope>
    <source>
        <strain evidence="4">Zod_Metabat.24</strain>
    </source>
</reference>
<evidence type="ECO:0000256" key="1">
    <source>
        <dbReference type="ARBA" id="ARBA00008324"/>
    </source>
</evidence>
<dbReference type="InterPro" id="IPR006683">
    <property type="entry name" value="Thioestr_dom"/>
</dbReference>
<protein>
    <submittedName>
        <fullName evidence="4">Thioesterase family protein</fullName>
    </submittedName>
</protein>
<dbReference type="InterPro" id="IPR003736">
    <property type="entry name" value="PAAI_dom"/>
</dbReference>
<dbReference type="Pfam" id="PF03061">
    <property type="entry name" value="4HBT"/>
    <property type="match status" value="1"/>
</dbReference>
<evidence type="ECO:0000259" key="3">
    <source>
        <dbReference type="Pfam" id="PF03061"/>
    </source>
</evidence>
<dbReference type="NCBIfam" id="TIGR00369">
    <property type="entry name" value="unchar_dom_1"/>
    <property type="match status" value="1"/>
</dbReference>